<feature type="transmembrane region" description="Helical" evidence="8">
    <location>
        <begin position="319"/>
        <end position="339"/>
    </location>
</feature>
<feature type="transmembrane region" description="Helical" evidence="8">
    <location>
        <begin position="253"/>
        <end position="273"/>
    </location>
</feature>
<feature type="transmembrane region" description="Helical" evidence="8">
    <location>
        <begin position="224"/>
        <end position="246"/>
    </location>
</feature>
<keyword evidence="3" id="KW-1003">Cell membrane</keyword>
<feature type="transmembrane region" description="Helical" evidence="8">
    <location>
        <begin position="88"/>
        <end position="106"/>
    </location>
</feature>
<evidence type="ECO:0000256" key="8">
    <source>
        <dbReference type="SAM" id="Phobius"/>
    </source>
</evidence>
<dbReference type="Pfam" id="PF12832">
    <property type="entry name" value="MFS_1_like"/>
    <property type="match status" value="1"/>
</dbReference>
<dbReference type="InterPro" id="IPR026032">
    <property type="entry name" value="HcaT-like"/>
</dbReference>
<dbReference type="SUPFAM" id="SSF103473">
    <property type="entry name" value="MFS general substrate transporter"/>
    <property type="match status" value="1"/>
</dbReference>
<dbReference type="Proteomes" id="UP000782312">
    <property type="component" value="Unassembled WGS sequence"/>
</dbReference>
<dbReference type="PANTHER" id="PTHR23522">
    <property type="entry name" value="BLL5896 PROTEIN"/>
    <property type="match status" value="1"/>
</dbReference>
<keyword evidence="6 8" id="KW-1133">Transmembrane helix</keyword>
<comment type="subcellular location">
    <subcellularLocation>
        <location evidence="1">Cell inner membrane</location>
        <topology evidence="1">Multi-pass membrane protein</topology>
    </subcellularLocation>
</comment>
<dbReference type="GO" id="GO:0030395">
    <property type="term" value="F:lactose binding"/>
    <property type="evidence" value="ECO:0007669"/>
    <property type="project" value="TreeGrafter"/>
</dbReference>
<feature type="transmembrane region" description="Helical" evidence="8">
    <location>
        <begin position="279"/>
        <end position="299"/>
    </location>
</feature>
<sequence length="373" mass="39381">MPAFYFIHFFGVGVTLPFLNVYFDAAGMKGLQLGLLNAVPRLTLGFAPPLMAALADKYRRGREVLIIGAAAGVAASLAMWGAEGFWPLLVLVTLYSAARGSLVPIAENICLREIAVSGAQYGRVRLWGSLGFIAAALGVGALVDAASIGIMFPVLAGSGALLIGVAAFFPREGGEVRLRFGGDLLELLRNRPYMVLVGASTLVAFSAGPFSIYFSIYLKELGHPAWVIGMAWTAGVASEIVFFVYAQALQRRVGLKAMIAAGMAAYALRWEMITWTDSGVLLVAIQLLHGVSFGVFHAASIQYVDRLSGPATKNTAQSLYSSAEIGLGVTAGGLLASWLVPQWGFIPLLHAGALLSLAGAAWFVLALGLREEA</sequence>
<evidence type="ECO:0000259" key="9">
    <source>
        <dbReference type="PROSITE" id="PS50850"/>
    </source>
</evidence>
<evidence type="ECO:0000256" key="3">
    <source>
        <dbReference type="ARBA" id="ARBA00022475"/>
    </source>
</evidence>
<dbReference type="PIRSF" id="PIRSF004925">
    <property type="entry name" value="HcaT"/>
    <property type="match status" value="1"/>
</dbReference>
<dbReference type="InterPro" id="IPR020846">
    <property type="entry name" value="MFS_dom"/>
</dbReference>
<evidence type="ECO:0000256" key="6">
    <source>
        <dbReference type="ARBA" id="ARBA00022989"/>
    </source>
</evidence>
<evidence type="ECO:0000313" key="11">
    <source>
        <dbReference type="Proteomes" id="UP000782312"/>
    </source>
</evidence>
<gene>
    <name evidence="10" type="ORF">HYZ11_10810</name>
</gene>
<reference evidence="10" key="1">
    <citation type="submission" date="2020-07" db="EMBL/GenBank/DDBJ databases">
        <title>Huge and variable diversity of episymbiotic CPR bacteria and DPANN archaea in groundwater ecosystems.</title>
        <authorList>
            <person name="He C.Y."/>
            <person name="Keren R."/>
            <person name="Whittaker M."/>
            <person name="Farag I.F."/>
            <person name="Doudna J."/>
            <person name="Cate J.H.D."/>
            <person name="Banfield J.F."/>
        </authorList>
    </citation>
    <scope>NUCLEOTIDE SEQUENCE</scope>
    <source>
        <strain evidence="10">NC_groundwater_763_Ag_S-0.2um_68_21</strain>
    </source>
</reference>
<feature type="domain" description="Major facilitator superfamily (MFS) profile" evidence="9">
    <location>
        <begin position="192"/>
        <end position="373"/>
    </location>
</feature>
<feature type="transmembrane region" description="Helical" evidence="8">
    <location>
        <begin position="193"/>
        <end position="218"/>
    </location>
</feature>
<dbReference type="Gene3D" id="1.20.1250.20">
    <property type="entry name" value="MFS general substrate transporter like domains"/>
    <property type="match status" value="2"/>
</dbReference>
<dbReference type="PROSITE" id="PS50850">
    <property type="entry name" value="MFS"/>
    <property type="match status" value="1"/>
</dbReference>
<dbReference type="PANTHER" id="PTHR23522:SF10">
    <property type="entry name" value="3-PHENYLPROPIONIC ACID TRANSPORTER-RELATED"/>
    <property type="match status" value="1"/>
</dbReference>
<dbReference type="EMBL" id="JACPUR010000023">
    <property type="protein sequence ID" value="MBI3128084.1"/>
    <property type="molecule type" value="Genomic_DNA"/>
</dbReference>
<accession>A0A932HYK6</accession>
<keyword evidence="7 8" id="KW-0472">Membrane</keyword>
<evidence type="ECO:0000256" key="7">
    <source>
        <dbReference type="ARBA" id="ARBA00023136"/>
    </source>
</evidence>
<organism evidence="10 11">
    <name type="scientific">Tectimicrobiota bacterium</name>
    <dbReference type="NCBI Taxonomy" id="2528274"/>
    <lineage>
        <taxon>Bacteria</taxon>
        <taxon>Pseudomonadati</taxon>
        <taxon>Nitrospinota/Tectimicrobiota group</taxon>
        <taxon>Candidatus Tectimicrobiota</taxon>
    </lineage>
</organism>
<feature type="transmembrane region" description="Helical" evidence="8">
    <location>
        <begin position="345"/>
        <end position="369"/>
    </location>
</feature>
<keyword evidence="4" id="KW-0997">Cell inner membrane</keyword>
<evidence type="ECO:0000313" key="10">
    <source>
        <dbReference type="EMBL" id="MBI3128084.1"/>
    </source>
</evidence>
<feature type="transmembrane region" description="Helical" evidence="8">
    <location>
        <begin position="149"/>
        <end position="169"/>
    </location>
</feature>
<feature type="transmembrane region" description="Helical" evidence="8">
    <location>
        <begin position="64"/>
        <end position="82"/>
    </location>
</feature>
<feature type="transmembrane region" description="Helical" evidence="8">
    <location>
        <begin position="126"/>
        <end position="143"/>
    </location>
</feature>
<evidence type="ECO:0000256" key="1">
    <source>
        <dbReference type="ARBA" id="ARBA00004429"/>
    </source>
</evidence>
<name>A0A932HYK6_UNCTE</name>
<feature type="transmembrane region" description="Helical" evidence="8">
    <location>
        <begin position="6"/>
        <end position="23"/>
    </location>
</feature>
<evidence type="ECO:0000256" key="2">
    <source>
        <dbReference type="ARBA" id="ARBA00022448"/>
    </source>
</evidence>
<dbReference type="GO" id="GO:0015528">
    <property type="term" value="F:lactose:proton symporter activity"/>
    <property type="evidence" value="ECO:0007669"/>
    <property type="project" value="TreeGrafter"/>
</dbReference>
<keyword evidence="2" id="KW-0813">Transport</keyword>
<keyword evidence="5 8" id="KW-0812">Transmembrane</keyword>
<evidence type="ECO:0000256" key="4">
    <source>
        <dbReference type="ARBA" id="ARBA00022519"/>
    </source>
</evidence>
<dbReference type="NCBIfam" id="NF037955">
    <property type="entry name" value="mfs"/>
    <property type="match status" value="1"/>
</dbReference>
<dbReference type="AlphaFoldDB" id="A0A932HYK6"/>
<dbReference type="InterPro" id="IPR024989">
    <property type="entry name" value="MFS_assoc_dom"/>
</dbReference>
<comment type="caution">
    <text evidence="10">The sequence shown here is derived from an EMBL/GenBank/DDBJ whole genome shotgun (WGS) entry which is preliminary data.</text>
</comment>
<dbReference type="GO" id="GO:0005886">
    <property type="term" value="C:plasma membrane"/>
    <property type="evidence" value="ECO:0007669"/>
    <property type="project" value="UniProtKB-SubCell"/>
</dbReference>
<proteinExistence type="predicted"/>
<evidence type="ECO:0000256" key="5">
    <source>
        <dbReference type="ARBA" id="ARBA00022692"/>
    </source>
</evidence>
<dbReference type="InterPro" id="IPR036259">
    <property type="entry name" value="MFS_trans_sf"/>
</dbReference>
<protein>
    <submittedName>
        <fullName evidence="10">MFS transporter</fullName>
    </submittedName>
</protein>